<sequence length="127" mass="14364">MITTPQEKYRQAAVQTSPAQLLIMLYDGAIRFVRAGIKGIETEDLQLMNINFVKAQKIINELSVTLDRKYEISKNLYSLYEYMTYLLIQSNMKKDTAGATEALGYLMDLREAWVEASKLVAGSSEAN</sequence>
<dbReference type="NCBIfam" id="TIGR00208">
    <property type="entry name" value="fliS"/>
    <property type="match status" value="1"/>
</dbReference>
<evidence type="ECO:0000256" key="1">
    <source>
        <dbReference type="ARBA" id="ARBA00004514"/>
    </source>
</evidence>
<organism evidence="7 8">
    <name type="scientific">Paenibacillus lacisoli</name>
    <dbReference type="NCBI Taxonomy" id="3064525"/>
    <lineage>
        <taxon>Bacteria</taxon>
        <taxon>Bacillati</taxon>
        <taxon>Bacillota</taxon>
        <taxon>Bacilli</taxon>
        <taxon>Bacillales</taxon>
        <taxon>Paenibacillaceae</taxon>
        <taxon>Paenibacillus</taxon>
    </lineage>
</organism>
<keyword evidence="4 6" id="KW-1005">Bacterial flagellum biogenesis</keyword>
<keyword evidence="7" id="KW-0969">Cilium</keyword>
<evidence type="ECO:0000256" key="6">
    <source>
        <dbReference type="PIRNR" id="PIRNR039090"/>
    </source>
</evidence>
<accession>A0ABT9CBE1</accession>
<dbReference type="PANTHER" id="PTHR34773:SF1">
    <property type="entry name" value="FLAGELLAR SECRETION CHAPERONE FLIS"/>
    <property type="match status" value="1"/>
</dbReference>
<keyword evidence="5" id="KW-0143">Chaperone</keyword>
<proteinExistence type="inferred from homology"/>
<dbReference type="Proteomes" id="UP001240171">
    <property type="component" value="Unassembled WGS sequence"/>
</dbReference>
<reference evidence="7 8" key="1">
    <citation type="submission" date="2023-07" db="EMBL/GenBank/DDBJ databases">
        <title>Paenibacillus sp. JX-17 nov. isolated from soil.</title>
        <authorList>
            <person name="Wan Y."/>
            <person name="Liu B."/>
        </authorList>
    </citation>
    <scope>NUCLEOTIDE SEQUENCE [LARGE SCALE GENOMIC DNA]</scope>
    <source>
        <strain evidence="7 8">JX-17</strain>
    </source>
</reference>
<dbReference type="EMBL" id="JAUQTB010000003">
    <property type="protein sequence ID" value="MDO7906571.1"/>
    <property type="molecule type" value="Genomic_DNA"/>
</dbReference>
<name>A0ABT9CBE1_9BACL</name>
<comment type="similarity">
    <text evidence="2 6">Belongs to the FliS family.</text>
</comment>
<keyword evidence="8" id="KW-1185">Reference proteome</keyword>
<dbReference type="RefSeq" id="WP_305023752.1">
    <property type="nucleotide sequence ID" value="NZ_JAUQTB010000003.1"/>
</dbReference>
<dbReference type="PIRSF" id="PIRSF039090">
    <property type="entry name" value="Flis"/>
    <property type="match status" value="1"/>
</dbReference>
<dbReference type="Gene3D" id="1.20.120.340">
    <property type="entry name" value="Flagellar protein FliS"/>
    <property type="match status" value="1"/>
</dbReference>
<comment type="subcellular location">
    <subcellularLocation>
        <location evidence="1 6">Cytoplasm</location>
        <location evidence="1 6">Cytosol</location>
    </subcellularLocation>
</comment>
<dbReference type="InterPro" id="IPR036584">
    <property type="entry name" value="FliS_sf"/>
</dbReference>
<evidence type="ECO:0000256" key="5">
    <source>
        <dbReference type="ARBA" id="ARBA00023186"/>
    </source>
</evidence>
<keyword evidence="7" id="KW-0282">Flagellum</keyword>
<keyword evidence="7" id="KW-0966">Cell projection</keyword>
<evidence type="ECO:0000256" key="4">
    <source>
        <dbReference type="ARBA" id="ARBA00022795"/>
    </source>
</evidence>
<dbReference type="Pfam" id="PF02561">
    <property type="entry name" value="FliS"/>
    <property type="match status" value="1"/>
</dbReference>
<dbReference type="CDD" id="cd16098">
    <property type="entry name" value="FliS"/>
    <property type="match status" value="1"/>
</dbReference>
<dbReference type="PANTHER" id="PTHR34773">
    <property type="entry name" value="FLAGELLAR SECRETION CHAPERONE FLIS"/>
    <property type="match status" value="1"/>
</dbReference>
<gene>
    <name evidence="7" type="primary">fliS</name>
    <name evidence="7" type="ORF">Q5741_09075</name>
</gene>
<dbReference type="InterPro" id="IPR003713">
    <property type="entry name" value="FliS"/>
</dbReference>
<evidence type="ECO:0000256" key="2">
    <source>
        <dbReference type="ARBA" id="ARBA00008787"/>
    </source>
</evidence>
<comment type="caution">
    <text evidence="7">The sequence shown here is derived from an EMBL/GenBank/DDBJ whole genome shotgun (WGS) entry which is preliminary data.</text>
</comment>
<dbReference type="SUPFAM" id="SSF101116">
    <property type="entry name" value="Flagellar export chaperone FliS"/>
    <property type="match status" value="1"/>
</dbReference>
<evidence type="ECO:0000313" key="7">
    <source>
        <dbReference type="EMBL" id="MDO7906571.1"/>
    </source>
</evidence>
<evidence type="ECO:0000313" key="8">
    <source>
        <dbReference type="Proteomes" id="UP001240171"/>
    </source>
</evidence>
<keyword evidence="3 6" id="KW-0963">Cytoplasm</keyword>
<protein>
    <recommendedName>
        <fullName evidence="6">Flagellar secretion chaperone FliS</fullName>
    </recommendedName>
</protein>
<evidence type="ECO:0000256" key="3">
    <source>
        <dbReference type="ARBA" id="ARBA00022490"/>
    </source>
</evidence>